<evidence type="ECO:0000313" key="1">
    <source>
        <dbReference type="EMBL" id="KAK9887265.1"/>
    </source>
</evidence>
<sequence length="136" mass="15936">MCTREIKTVKTKLFKLERRHSLGNSWDIEERKDACTQTENEEGIMEQKRTEEKRDRKLKIKEQEENILDLVNMEWTESCYKSRISTKSILELDKGMDVAVFVDVENAKENKLISLLTARVVSEPGNLKKGKRYPTD</sequence>
<gene>
    <name evidence="1" type="ORF">WA026_021117</name>
</gene>
<accession>A0AAW1V1E1</accession>
<organism evidence="1 2">
    <name type="scientific">Henosepilachna vigintioctopunctata</name>
    <dbReference type="NCBI Taxonomy" id="420089"/>
    <lineage>
        <taxon>Eukaryota</taxon>
        <taxon>Metazoa</taxon>
        <taxon>Ecdysozoa</taxon>
        <taxon>Arthropoda</taxon>
        <taxon>Hexapoda</taxon>
        <taxon>Insecta</taxon>
        <taxon>Pterygota</taxon>
        <taxon>Neoptera</taxon>
        <taxon>Endopterygota</taxon>
        <taxon>Coleoptera</taxon>
        <taxon>Polyphaga</taxon>
        <taxon>Cucujiformia</taxon>
        <taxon>Coccinelloidea</taxon>
        <taxon>Coccinellidae</taxon>
        <taxon>Epilachninae</taxon>
        <taxon>Epilachnini</taxon>
        <taxon>Henosepilachna</taxon>
    </lineage>
</organism>
<dbReference type="AlphaFoldDB" id="A0AAW1V1E1"/>
<name>A0AAW1V1E1_9CUCU</name>
<comment type="caution">
    <text evidence="1">The sequence shown here is derived from an EMBL/GenBank/DDBJ whole genome shotgun (WGS) entry which is preliminary data.</text>
</comment>
<dbReference type="EMBL" id="JARQZJ010000106">
    <property type="protein sequence ID" value="KAK9887265.1"/>
    <property type="molecule type" value="Genomic_DNA"/>
</dbReference>
<dbReference type="Proteomes" id="UP001431783">
    <property type="component" value="Unassembled WGS sequence"/>
</dbReference>
<evidence type="ECO:0000313" key="2">
    <source>
        <dbReference type="Proteomes" id="UP001431783"/>
    </source>
</evidence>
<protein>
    <submittedName>
        <fullName evidence="1">Uncharacterized protein</fullName>
    </submittedName>
</protein>
<reference evidence="1 2" key="1">
    <citation type="submission" date="2023-03" db="EMBL/GenBank/DDBJ databases">
        <title>Genome insight into feeding habits of ladybird beetles.</title>
        <authorList>
            <person name="Li H.-S."/>
            <person name="Huang Y.-H."/>
            <person name="Pang H."/>
        </authorList>
    </citation>
    <scope>NUCLEOTIDE SEQUENCE [LARGE SCALE GENOMIC DNA]</scope>
    <source>
        <strain evidence="1">SYSU_2023b</strain>
        <tissue evidence="1">Whole body</tissue>
    </source>
</reference>
<proteinExistence type="predicted"/>
<keyword evidence="2" id="KW-1185">Reference proteome</keyword>